<dbReference type="EMBL" id="CAAALY010106895">
    <property type="protein sequence ID" value="VEL29859.1"/>
    <property type="molecule type" value="Genomic_DNA"/>
</dbReference>
<feature type="region of interest" description="Disordered" evidence="1">
    <location>
        <begin position="1"/>
        <end position="53"/>
    </location>
</feature>
<name>A0A448X792_9PLAT</name>
<dbReference type="Proteomes" id="UP000784294">
    <property type="component" value="Unassembled WGS sequence"/>
</dbReference>
<gene>
    <name evidence="2" type="ORF">PXEA_LOCUS23299</name>
</gene>
<reference evidence="2" key="1">
    <citation type="submission" date="2018-11" db="EMBL/GenBank/DDBJ databases">
        <authorList>
            <consortium name="Pathogen Informatics"/>
        </authorList>
    </citation>
    <scope>NUCLEOTIDE SEQUENCE</scope>
</reference>
<evidence type="ECO:0000313" key="3">
    <source>
        <dbReference type="Proteomes" id="UP000784294"/>
    </source>
</evidence>
<accession>A0A448X792</accession>
<evidence type="ECO:0000256" key="1">
    <source>
        <dbReference type="SAM" id="MobiDB-lite"/>
    </source>
</evidence>
<evidence type="ECO:0000313" key="2">
    <source>
        <dbReference type="EMBL" id="VEL29859.1"/>
    </source>
</evidence>
<protein>
    <submittedName>
        <fullName evidence="2">Uncharacterized protein</fullName>
    </submittedName>
</protein>
<proteinExistence type="predicted"/>
<comment type="caution">
    <text evidence="2">The sequence shown here is derived from an EMBL/GenBank/DDBJ whole genome shotgun (WGS) entry which is preliminary data.</text>
</comment>
<sequence length="91" mass="9671">MLEDGNSRPVEPVEPVQMAASTTPSLQIPVVTASGDRLPQETDMEGSANGLEAGRSKKIIEKLQENSNEGTVLESSGKLTGIMTVIDEIFV</sequence>
<keyword evidence="3" id="KW-1185">Reference proteome</keyword>
<dbReference type="AlphaFoldDB" id="A0A448X792"/>
<organism evidence="2 3">
    <name type="scientific">Protopolystoma xenopodis</name>
    <dbReference type="NCBI Taxonomy" id="117903"/>
    <lineage>
        <taxon>Eukaryota</taxon>
        <taxon>Metazoa</taxon>
        <taxon>Spiralia</taxon>
        <taxon>Lophotrochozoa</taxon>
        <taxon>Platyhelminthes</taxon>
        <taxon>Monogenea</taxon>
        <taxon>Polyopisthocotylea</taxon>
        <taxon>Polystomatidea</taxon>
        <taxon>Polystomatidae</taxon>
        <taxon>Protopolystoma</taxon>
    </lineage>
</organism>